<comment type="caution">
    <text evidence="1">The sequence shown here is derived from an EMBL/GenBank/DDBJ whole genome shotgun (WGS) entry which is preliminary data.</text>
</comment>
<dbReference type="Proteomes" id="UP000634004">
    <property type="component" value="Unassembled WGS sequence"/>
</dbReference>
<protein>
    <submittedName>
        <fullName evidence="1">Uncharacterized protein</fullName>
    </submittedName>
</protein>
<evidence type="ECO:0000313" key="2">
    <source>
        <dbReference type="Proteomes" id="UP000634004"/>
    </source>
</evidence>
<accession>A0A8J3CRA7</accession>
<reference evidence="1" key="1">
    <citation type="journal article" date="2014" name="Int. J. Syst. Evol. Microbiol.">
        <title>Complete genome sequence of Corynebacterium casei LMG S-19264T (=DSM 44701T), isolated from a smear-ripened cheese.</title>
        <authorList>
            <consortium name="US DOE Joint Genome Institute (JGI-PGF)"/>
            <person name="Walter F."/>
            <person name="Albersmeier A."/>
            <person name="Kalinowski J."/>
            <person name="Ruckert C."/>
        </authorList>
    </citation>
    <scope>NUCLEOTIDE SEQUENCE</scope>
    <source>
        <strain evidence="1">KCTC 32513</strain>
    </source>
</reference>
<name>A0A8J3CRA7_9PROT</name>
<sequence>MRVAEVPPACFAAVMIEKAAIGDAQQPPANIVNIRELMGHPKCFEKSLLRQLVSEGTIPTQSAQESSDRALMGADNRVKCVDL</sequence>
<keyword evidence="2" id="KW-1185">Reference proteome</keyword>
<dbReference type="AlphaFoldDB" id="A0A8J3CRA7"/>
<dbReference type="EMBL" id="BMZH01000003">
    <property type="protein sequence ID" value="GHA87844.1"/>
    <property type="molecule type" value="Genomic_DNA"/>
</dbReference>
<proteinExistence type="predicted"/>
<organism evidence="1 2">
    <name type="scientific">Algimonas arctica</name>
    <dbReference type="NCBI Taxonomy" id="1479486"/>
    <lineage>
        <taxon>Bacteria</taxon>
        <taxon>Pseudomonadati</taxon>
        <taxon>Pseudomonadota</taxon>
        <taxon>Alphaproteobacteria</taxon>
        <taxon>Maricaulales</taxon>
        <taxon>Robiginitomaculaceae</taxon>
        <taxon>Algimonas</taxon>
    </lineage>
</organism>
<reference evidence="1" key="2">
    <citation type="submission" date="2020-09" db="EMBL/GenBank/DDBJ databases">
        <authorList>
            <person name="Sun Q."/>
            <person name="Kim S."/>
        </authorList>
    </citation>
    <scope>NUCLEOTIDE SEQUENCE</scope>
    <source>
        <strain evidence="1">KCTC 32513</strain>
    </source>
</reference>
<evidence type="ECO:0000313" key="1">
    <source>
        <dbReference type="EMBL" id="GHA87844.1"/>
    </source>
</evidence>
<gene>
    <name evidence="1" type="ORF">GCM10009069_08490</name>
</gene>